<dbReference type="GeneID" id="3989578"/>
<keyword evidence="3" id="KW-1185">Reference proteome</keyword>
<dbReference type="RefSeq" id="YP_544109.1">
    <property type="nucleotide sequence ID" value="NC_005091.2"/>
</dbReference>
<dbReference type="Proteomes" id="UP000002549">
    <property type="component" value="Segment"/>
</dbReference>
<organism evidence="2 3">
    <name type="scientific">Burkholderia phage BcepNazgul</name>
    <dbReference type="NCBI Taxonomy" id="242861"/>
    <lineage>
        <taxon>Viruses</taxon>
        <taxon>Duplodnaviria</taxon>
        <taxon>Heunggongvirae</taxon>
        <taxon>Uroviricota</taxon>
        <taxon>Caudoviricetes</taxon>
        <taxon>Casjensviridae</taxon>
        <taxon>Nazgulvirus</taxon>
        <taxon>Nazgulvirus bcepnazgul</taxon>
        <taxon>Burkholderia virus BcepNazgul</taxon>
    </lineage>
</organism>
<name>Q2HPF6_9CAUD</name>
<feature type="region of interest" description="Disordered" evidence="1">
    <location>
        <begin position="49"/>
        <end position="95"/>
    </location>
</feature>
<feature type="compositionally biased region" description="Basic and acidic residues" evidence="1">
    <location>
        <begin position="74"/>
        <end position="83"/>
    </location>
</feature>
<dbReference type="KEGG" id="vg:3989578"/>
<evidence type="ECO:0000256" key="1">
    <source>
        <dbReference type="SAM" id="MobiDB-lite"/>
    </source>
</evidence>
<protein>
    <submittedName>
        <fullName evidence="2">Uncharacterized protein</fullName>
    </submittedName>
</protein>
<gene>
    <name evidence="2" type="ORF">Nazgul12</name>
</gene>
<evidence type="ECO:0000313" key="2">
    <source>
        <dbReference type="EMBL" id="ABD46771.1"/>
    </source>
</evidence>
<proteinExistence type="predicted"/>
<dbReference type="EMBL" id="AY357582">
    <property type="protein sequence ID" value="ABD46771.1"/>
    <property type="molecule type" value="Genomic_DNA"/>
</dbReference>
<accession>Q2HPF6</accession>
<evidence type="ECO:0000313" key="3">
    <source>
        <dbReference type="Proteomes" id="UP000002549"/>
    </source>
</evidence>
<reference evidence="2" key="1">
    <citation type="submission" date="2006-02" db="EMBL/GenBank/DDBJ databases">
        <title>Complete nucleotide sequence of BcepNazgul, a novel soil phage of Burkholderia cepacia genomovar VII.</title>
        <authorList>
            <person name="Summer E.J."/>
            <person name="Peek M.L."/>
            <person name="Haliburton J.R."/>
            <person name="Hall E."/>
            <person name="Heusinkveld K."/>
            <person name="Simser J."/>
            <person name="No E.G."/>
            <person name="Gonzalez C.F."/>
            <person name="Young R.F."/>
        </authorList>
    </citation>
    <scope>NUCLEOTIDE SEQUENCE [LARGE SCALE GENOMIC DNA]</scope>
</reference>
<sequence>MMRRRNALAKRRAAVPFSAPLVRPGGPPVSRADDPSCLLWGPRPFPIFLDQSRNDPPHRPFAYFGNRAGPPRTGRVERADRGLLHNPSRTPGRRR</sequence>